<feature type="compositionally biased region" description="Basic and acidic residues" evidence="9">
    <location>
        <begin position="67"/>
        <end position="81"/>
    </location>
</feature>
<feature type="transmembrane region" description="Helical" evidence="8">
    <location>
        <begin position="852"/>
        <end position="870"/>
    </location>
</feature>
<dbReference type="GO" id="GO:0046983">
    <property type="term" value="F:protein dimerization activity"/>
    <property type="evidence" value="ECO:0007669"/>
    <property type="project" value="InterPro"/>
</dbReference>
<evidence type="ECO:0000256" key="1">
    <source>
        <dbReference type="ARBA" id="ARBA00004651"/>
    </source>
</evidence>
<evidence type="ECO:0000256" key="6">
    <source>
        <dbReference type="ARBA" id="ARBA00023136"/>
    </source>
</evidence>
<evidence type="ECO:0000259" key="11">
    <source>
        <dbReference type="Pfam" id="PF16178"/>
    </source>
</evidence>
<dbReference type="AlphaFoldDB" id="A0A8B8G932"/>
<keyword evidence="3" id="KW-1003">Cell membrane</keyword>
<keyword evidence="12" id="KW-1185">Reference proteome</keyword>
<dbReference type="PANTHER" id="PTHR12308">
    <property type="entry name" value="ANOCTAMIN"/>
    <property type="match status" value="1"/>
</dbReference>
<comment type="caution">
    <text evidence="8">Lacks conserved residue(s) required for the propagation of feature annotation.</text>
</comment>
<accession>A0A8B8G932</accession>
<feature type="region of interest" description="Disordered" evidence="9">
    <location>
        <begin position="1007"/>
        <end position="1061"/>
    </location>
</feature>
<dbReference type="InterPro" id="IPR007632">
    <property type="entry name" value="Anoctamin"/>
</dbReference>
<evidence type="ECO:0000313" key="12">
    <source>
        <dbReference type="Proteomes" id="UP000694846"/>
    </source>
</evidence>
<evidence type="ECO:0000256" key="2">
    <source>
        <dbReference type="ARBA" id="ARBA00009671"/>
    </source>
</evidence>
<feature type="domain" description="Anoctamin dimerisation" evidence="11">
    <location>
        <begin position="170"/>
        <end position="287"/>
    </location>
</feature>
<dbReference type="GO" id="GO:0005886">
    <property type="term" value="C:plasma membrane"/>
    <property type="evidence" value="ECO:0007669"/>
    <property type="project" value="UniProtKB-SubCell"/>
</dbReference>
<dbReference type="Proteomes" id="UP000694846">
    <property type="component" value="Unplaced"/>
</dbReference>
<evidence type="ECO:0000256" key="3">
    <source>
        <dbReference type="ARBA" id="ARBA00022475"/>
    </source>
</evidence>
<evidence type="ECO:0000256" key="9">
    <source>
        <dbReference type="SAM" id="MobiDB-lite"/>
    </source>
</evidence>
<proteinExistence type="inferred from homology"/>
<feature type="compositionally biased region" description="Basic and acidic residues" evidence="9">
    <location>
        <begin position="1010"/>
        <end position="1021"/>
    </location>
</feature>
<name>A0A8B8G932_9HEMI</name>
<feature type="transmembrane region" description="Helical" evidence="8">
    <location>
        <begin position="945"/>
        <end position="970"/>
    </location>
</feature>
<feature type="compositionally biased region" description="Acidic residues" evidence="9">
    <location>
        <begin position="1034"/>
        <end position="1048"/>
    </location>
</feature>
<feature type="compositionally biased region" description="Basic and acidic residues" evidence="9">
    <location>
        <begin position="45"/>
        <end position="55"/>
    </location>
</feature>
<feature type="compositionally biased region" description="Pro residues" evidence="9">
    <location>
        <begin position="1"/>
        <end position="10"/>
    </location>
</feature>
<feature type="region of interest" description="Disordered" evidence="9">
    <location>
        <begin position="1"/>
        <end position="89"/>
    </location>
</feature>
<comment type="similarity">
    <text evidence="2 8">Belongs to the anoctamin family.</text>
</comment>
<sequence length="1061" mass="119171">MSQRPSPTPPRPDDECRRDGHGSPADRSSTGVQPARRSSRASPGPDEHASGREDLQQQQPTVVTCRADVDVGHLPRPEHRSSSTKIRHEKLRQIHTADFVLAYKRRRKSMVKEDGSKLDDETERQRFYNELRAQGILVNVDDDPTCSLDAGRTSFALLQMSQRLLRCRCKCHTTSENNGDLSEDEPTNPKDVNHQQHSNENLNLEKLTSAQRTQIVWQIILRIGFDNTRDARVISLEKLLEDGIFTAAYPVHDGNIKLGEEEDPNNMNDRRILYEEWARPGLIIPRQLKSDERITALIRKYYGIPVAVYFSWLRYYTVWLVGPAIVGLVWFLYGLITTRSDVPTQDICDPKSPVAEWILCPTRQCEAGFCGFTRVLDTCGLYRWTSAATFDRPGAVAFAVFMSFWAAAFQQLWTAHAWQLDDQRDDKTGSDDGAPDVCCRVGCAGRTGSRVPAAEGQQPPPPPQAEQQRFLVSRAAVAAANNAVRRWYAVKLVPATFRVIVFIATLTAVAAVPVLIVVYRGRAIGWLMMAVFHQEEATAHRENAAAAVHHRHHSFFLLNYANSGELSNWKTAVAATCAAFVQLTAIVAVHRGYSAVAKWLTKYSYRSVYDPGFQSRYTAYMSCFDSVNYYSSLVYIAFFKGRFVTGGRGPRTTDTPSRLSNVWPVTMFRTLVLHVREDVCDPAAAGTGCVPELCTQLAIIMVGKQLVDNAIELTMPLALNVWRRWRAKESRRRKKLHGKLPDTIAETLKHPKQWQLDYQLEDTGPLGLYQEYSEMVIQYGFVVMFTTAFPLAPLCALLNNVLEQRLDAYKMVAATRRPVPAYYCTDTGTDNARPRVPACCDNCIKLGTWIRVLKVLSVVSVLYNAFMIAFTSDLLPRYVYSQISAEKMSPLDGYVAWSLSSKRNVSEYYYGQPEDMVNAPEVCRYRGYGADAESEHNDYRKWQVLAARLTFVIVFEHCVIGAITGLAYFIRKMVAKYKKLSTTRDNEPSVAARANGTATVIDGEQTVVDGTERTQSNERGNDLTSSSSSVVIVDMEDDDTNDADVSEDILEKSENAAAAMR</sequence>
<dbReference type="InterPro" id="IPR049452">
    <property type="entry name" value="Anoctamin_TM"/>
</dbReference>
<comment type="subcellular location">
    <subcellularLocation>
        <location evidence="1">Cell membrane</location>
        <topology evidence="1">Multi-pass membrane protein</topology>
    </subcellularLocation>
    <subcellularLocation>
        <location evidence="8">Membrane</location>
        <topology evidence="8">Multi-pass membrane protein</topology>
    </subcellularLocation>
</comment>
<feature type="domain" description="Anoctamin transmembrane" evidence="10">
    <location>
        <begin position="298"/>
        <end position="821"/>
    </location>
</feature>
<gene>
    <name evidence="13" type="primary">LOC112689721</name>
</gene>
<keyword evidence="6 8" id="KW-0472">Membrane</keyword>
<feature type="compositionally biased region" description="Basic and acidic residues" evidence="9">
    <location>
        <begin position="11"/>
        <end position="21"/>
    </location>
</feature>
<dbReference type="GeneID" id="112689721"/>
<dbReference type="Pfam" id="PF04547">
    <property type="entry name" value="Anoctamin"/>
    <property type="match status" value="2"/>
</dbReference>
<reference evidence="13" key="1">
    <citation type="submission" date="2025-08" db="UniProtKB">
        <authorList>
            <consortium name="RefSeq"/>
        </authorList>
    </citation>
    <scope>IDENTIFICATION</scope>
    <source>
        <tissue evidence="13">Whole body</tissue>
    </source>
</reference>
<dbReference type="RefSeq" id="XP_025419337.1">
    <property type="nucleotide sequence ID" value="XM_025563552.1"/>
</dbReference>
<protein>
    <recommendedName>
        <fullName evidence="8">Anoctamin</fullName>
    </recommendedName>
</protein>
<evidence type="ECO:0000256" key="8">
    <source>
        <dbReference type="RuleBase" id="RU280814"/>
    </source>
</evidence>
<feature type="domain" description="Anoctamin transmembrane" evidence="10">
    <location>
        <begin position="845"/>
        <end position="977"/>
    </location>
</feature>
<evidence type="ECO:0000256" key="7">
    <source>
        <dbReference type="ARBA" id="ARBA00023180"/>
    </source>
</evidence>
<dbReference type="PANTHER" id="PTHR12308:SF84">
    <property type="entry name" value="ANOCTAMIN"/>
    <property type="match status" value="1"/>
</dbReference>
<dbReference type="OrthoDB" id="296386at2759"/>
<feature type="region of interest" description="Disordered" evidence="9">
    <location>
        <begin position="175"/>
        <end position="200"/>
    </location>
</feature>
<dbReference type="InterPro" id="IPR032394">
    <property type="entry name" value="Anoct_dimer"/>
</dbReference>
<evidence type="ECO:0000313" key="13">
    <source>
        <dbReference type="RefSeq" id="XP_025419337.1"/>
    </source>
</evidence>
<feature type="transmembrane region" description="Helical" evidence="8">
    <location>
        <begin position="495"/>
        <end position="519"/>
    </location>
</feature>
<organism evidence="12 13">
    <name type="scientific">Sipha flava</name>
    <name type="common">yellow sugarcane aphid</name>
    <dbReference type="NCBI Taxonomy" id="143950"/>
    <lineage>
        <taxon>Eukaryota</taxon>
        <taxon>Metazoa</taxon>
        <taxon>Ecdysozoa</taxon>
        <taxon>Arthropoda</taxon>
        <taxon>Hexapoda</taxon>
        <taxon>Insecta</taxon>
        <taxon>Pterygota</taxon>
        <taxon>Neoptera</taxon>
        <taxon>Paraneoptera</taxon>
        <taxon>Hemiptera</taxon>
        <taxon>Sternorrhyncha</taxon>
        <taxon>Aphidomorpha</taxon>
        <taxon>Aphidoidea</taxon>
        <taxon>Aphididae</taxon>
        <taxon>Sipha</taxon>
    </lineage>
</organism>
<keyword evidence="7" id="KW-0325">Glycoprotein</keyword>
<feature type="transmembrane region" description="Helical" evidence="8">
    <location>
        <begin position="316"/>
        <end position="336"/>
    </location>
</feature>
<keyword evidence="4 8" id="KW-0812">Transmembrane</keyword>
<dbReference type="Pfam" id="PF16178">
    <property type="entry name" value="Anoct_dimer"/>
    <property type="match status" value="1"/>
</dbReference>
<evidence type="ECO:0000256" key="5">
    <source>
        <dbReference type="ARBA" id="ARBA00022989"/>
    </source>
</evidence>
<keyword evidence="5 8" id="KW-1133">Transmembrane helix</keyword>
<dbReference type="GO" id="GO:0005254">
    <property type="term" value="F:chloride channel activity"/>
    <property type="evidence" value="ECO:0007669"/>
    <property type="project" value="TreeGrafter"/>
</dbReference>
<evidence type="ECO:0000259" key="10">
    <source>
        <dbReference type="Pfam" id="PF04547"/>
    </source>
</evidence>
<evidence type="ECO:0000256" key="4">
    <source>
        <dbReference type="ARBA" id="ARBA00022692"/>
    </source>
</evidence>